<evidence type="ECO:0000313" key="2">
    <source>
        <dbReference type="Proteomes" id="UP000289497"/>
    </source>
</evidence>
<name>A0A449B7H5_9BACT</name>
<sequence>MKQTNLIVSSMLKLTFFAPILVLTSCSTNPKSITVEVATQYDSNDLKNDSTHLIDYSSFVHEAIESAQNQYPSVFFSRNAAQVYTASFMQALMQLQLLHKNPQPNPYNDVLYLIYNQTNNYEKTIKGEKQRFNFNPILEKYGDEALKNYINEYNIKNGKILLLDSPKYIGNSSENYWLFPKSLDEIQGYLKPYLDAGVNLFDFYISDVSLIDMPNNVRDWMLAHANKLVILSDGNAQPYYFMNGNYVPWAKKQSKSYSKEELLASWNSLKTSTPNKIDFRYYYTLTDKVRIYNLSNKYIEFFNKDLQKANRSWAQLKVYNSPLNYTTLLKDFKEFSQEEFTLDYQQLNHLYKKTFQDLIVHGKEHLDKNKKNIVFIGSSLFKKDQNGNTKVVTDPRIKAEVHAYFEKIRQLYPESEYNYLYKLHPVYKDQEAIEYVKLITNNHDQNAIILDPSISWENMLTLEFQALENNESILFSKDDFIANTSKTMLFGFQPTTTVLLSTLVMLQAQFNIDLTKALLFVNPNNFPLAGSFNMINRASISNDEVGYKTNKQQLYSVYQYFIQTQAFPKVEEFPLMKDFLTSK</sequence>
<keyword evidence="2" id="KW-1185">Reference proteome</keyword>
<organism evidence="1 2">
    <name type="scientific">Mycoplasmopsis columboralis</name>
    <dbReference type="NCBI Taxonomy" id="171282"/>
    <lineage>
        <taxon>Bacteria</taxon>
        <taxon>Bacillati</taxon>
        <taxon>Mycoplasmatota</taxon>
        <taxon>Mycoplasmoidales</taxon>
        <taxon>Metamycoplasmataceae</taxon>
        <taxon>Mycoplasmopsis</taxon>
    </lineage>
</organism>
<dbReference type="RefSeq" id="WP_129693800.1">
    <property type="nucleotide sequence ID" value="NZ_LR215039.1"/>
</dbReference>
<accession>A0A449B7H5</accession>
<reference evidence="1 2" key="1">
    <citation type="submission" date="2019-01" db="EMBL/GenBank/DDBJ databases">
        <authorList>
            <consortium name="Pathogen Informatics"/>
        </authorList>
    </citation>
    <scope>NUCLEOTIDE SEQUENCE [LARGE SCALE GENOMIC DNA]</scope>
    <source>
        <strain evidence="1 2">NCTC10179</strain>
    </source>
</reference>
<dbReference type="Gene3D" id="3.40.50.11110">
    <property type="entry name" value="Sialyltransferase, C-terminal GT-B Rossman nucleotide-binding domain"/>
    <property type="match status" value="1"/>
</dbReference>
<dbReference type="KEGG" id="mcou:NCTC10179_00733"/>
<proteinExistence type="predicted"/>
<evidence type="ECO:0008006" key="3">
    <source>
        <dbReference type="Google" id="ProtNLM"/>
    </source>
</evidence>
<dbReference type="AlphaFoldDB" id="A0A449B7H5"/>
<protein>
    <recommendedName>
        <fullName evidence="3">Lipoprotein</fullName>
    </recommendedName>
</protein>
<dbReference type="EMBL" id="LR215039">
    <property type="protein sequence ID" value="VEU76537.1"/>
    <property type="molecule type" value="Genomic_DNA"/>
</dbReference>
<dbReference type="PROSITE" id="PS51257">
    <property type="entry name" value="PROKAR_LIPOPROTEIN"/>
    <property type="match status" value="1"/>
</dbReference>
<evidence type="ECO:0000313" key="1">
    <source>
        <dbReference type="EMBL" id="VEU76537.1"/>
    </source>
</evidence>
<dbReference type="OrthoDB" id="395330at2"/>
<gene>
    <name evidence="1" type="ORF">NCTC10179_00733</name>
</gene>
<dbReference type="Proteomes" id="UP000289497">
    <property type="component" value="Chromosome"/>
</dbReference>